<dbReference type="SUPFAM" id="SSF56349">
    <property type="entry name" value="DNA breaking-rejoining enzymes"/>
    <property type="match status" value="1"/>
</dbReference>
<evidence type="ECO:0000313" key="2">
    <source>
        <dbReference type="Proteomes" id="UP000504612"/>
    </source>
</evidence>
<dbReference type="KEGG" id="nss:113417112"/>
<dbReference type="GO" id="GO:0003677">
    <property type="term" value="F:DNA binding"/>
    <property type="evidence" value="ECO:0007669"/>
    <property type="project" value="InterPro"/>
</dbReference>
<evidence type="ECO:0000256" key="1">
    <source>
        <dbReference type="ARBA" id="ARBA00023172"/>
    </source>
</evidence>
<dbReference type="RefSeq" id="XP_026531117.1">
    <property type="nucleotide sequence ID" value="XM_026675332.1"/>
</dbReference>
<protein>
    <submittedName>
        <fullName evidence="3">Uncharacterized protein LOC113417112</fullName>
    </submittedName>
</protein>
<gene>
    <name evidence="3" type="primary">LOC113417112</name>
</gene>
<dbReference type="AlphaFoldDB" id="A0A6J1UJP8"/>
<keyword evidence="2" id="KW-1185">Reference proteome</keyword>
<dbReference type="InterPro" id="IPR013762">
    <property type="entry name" value="Integrase-like_cat_sf"/>
</dbReference>
<reference evidence="3" key="1">
    <citation type="submission" date="2025-08" db="UniProtKB">
        <authorList>
            <consortium name="RefSeq"/>
        </authorList>
    </citation>
    <scope>IDENTIFICATION</scope>
</reference>
<accession>A0A6J1UJP8</accession>
<keyword evidence="1" id="KW-0233">DNA recombination</keyword>
<dbReference type="PANTHER" id="PTHR34605">
    <property type="entry name" value="PHAGE_INTEGRASE DOMAIN-CONTAINING PROTEIN"/>
    <property type="match status" value="1"/>
</dbReference>
<dbReference type="GeneID" id="113417112"/>
<dbReference type="GO" id="GO:0015074">
    <property type="term" value="P:DNA integration"/>
    <property type="evidence" value="ECO:0007669"/>
    <property type="project" value="InterPro"/>
</dbReference>
<organism evidence="2 3">
    <name type="scientific">Notechis scutatus</name>
    <name type="common">mainland tiger snake</name>
    <dbReference type="NCBI Taxonomy" id="8663"/>
    <lineage>
        <taxon>Eukaryota</taxon>
        <taxon>Metazoa</taxon>
        <taxon>Chordata</taxon>
        <taxon>Craniata</taxon>
        <taxon>Vertebrata</taxon>
        <taxon>Euteleostomi</taxon>
        <taxon>Lepidosauria</taxon>
        <taxon>Squamata</taxon>
        <taxon>Bifurcata</taxon>
        <taxon>Unidentata</taxon>
        <taxon>Episquamata</taxon>
        <taxon>Toxicofera</taxon>
        <taxon>Serpentes</taxon>
        <taxon>Colubroidea</taxon>
        <taxon>Elapidae</taxon>
        <taxon>Hydrophiinae</taxon>
        <taxon>Notechis</taxon>
    </lineage>
</organism>
<dbReference type="InterPro" id="IPR052925">
    <property type="entry name" value="Phage_Integrase-like_Recomb"/>
</dbReference>
<evidence type="ECO:0000313" key="3">
    <source>
        <dbReference type="RefSeq" id="XP_026531117.1"/>
    </source>
</evidence>
<dbReference type="Proteomes" id="UP000504612">
    <property type="component" value="Unplaced"/>
</dbReference>
<dbReference type="Gene3D" id="1.10.443.10">
    <property type="entry name" value="Intergrase catalytic core"/>
    <property type="match status" value="1"/>
</dbReference>
<dbReference type="GO" id="GO:0006310">
    <property type="term" value="P:DNA recombination"/>
    <property type="evidence" value="ECO:0007669"/>
    <property type="project" value="UniProtKB-KW"/>
</dbReference>
<dbReference type="InterPro" id="IPR011010">
    <property type="entry name" value="DNA_brk_join_enz"/>
</dbReference>
<proteinExistence type="predicted"/>
<name>A0A6J1UJP8_9SAUR</name>
<sequence>MVRFPSVWPIPGHQIRGFLLSLDSEDVSAPRILTYLSGLSYLSHTFNFQDPLQDLFTSHMIICMKWQQEPPIPLNVETLESVLGALESVCDGMYECLMFRAVFLLSFHAALRPKEIVAKTCTTFHPELLCLDDIELGDDCVGLHITAAEMGAGRFTYWLRPSAQPWLCPVLALKNYLAVRPRGEGPLFLYGNWRLLCKRRFLDVFHGALRRLNLPTERYCIRSFWLGSLTNAVSCSFPERIILQLARWPCRPLPGRPGVNSQP</sequence>
<dbReference type="PANTHER" id="PTHR34605:SF3">
    <property type="entry name" value="P CELL-TYPE AGGLUTINATION PROTEIN MAP4-LIKE-RELATED"/>
    <property type="match status" value="1"/>
</dbReference>